<evidence type="ECO:0000313" key="2">
    <source>
        <dbReference type="EMBL" id="GAA5186502.1"/>
    </source>
</evidence>
<comment type="caution">
    <text evidence="2">The sequence shown here is derived from an EMBL/GenBank/DDBJ whole genome shotgun (WGS) entry which is preliminary data.</text>
</comment>
<organism evidence="2 3">
    <name type="scientific">Ferrimonas gelatinilytica</name>
    <dbReference type="NCBI Taxonomy" id="1255257"/>
    <lineage>
        <taxon>Bacteria</taxon>
        <taxon>Pseudomonadati</taxon>
        <taxon>Pseudomonadota</taxon>
        <taxon>Gammaproteobacteria</taxon>
        <taxon>Alteromonadales</taxon>
        <taxon>Ferrimonadaceae</taxon>
        <taxon>Ferrimonas</taxon>
    </lineage>
</organism>
<dbReference type="Proteomes" id="UP001501600">
    <property type="component" value="Unassembled WGS sequence"/>
</dbReference>
<dbReference type="InterPro" id="IPR029058">
    <property type="entry name" value="AB_hydrolase_fold"/>
</dbReference>
<accession>A0ABP9RUX6</accession>
<gene>
    <name evidence="2" type="ORF">GCM10025772_02140</name>
</gene>
<evidence type="ECO:0000259" key="1">
    <source>
        <dbReference type="Pfam" id="PF19878"/>
    </source>
</evidence>
<dbReference type="InterPro" id="IPR045556">
    <property type="entry name" value="DUF6351"/>
</dbReference>
<reference evidence="3" key="1">
    <citation type="journal article" date="2019" name="Int. J. Syst. Evol. Microbiol.">
        <title>The Global Catalogue of Microorganisms (GCM) 10K type strain sequencing project: providing services to taxonomists for standard genome sequencing and annotation.</title>
        <authorList>
            <consortium name="The Broad Institute Genomics Platform"/>
            <consortium name="The Broad Institute Genome Sequencing Center for Infectious Disease"/>
            <person name="Wu L."/>
            <person name="Ma J."/>
        </authorList>
    </citation>
    <scope>NUCLEOTIDE SEQUENCE [LARGE SCALE GENOMIC DNA]</scope>
    <source>
        <strain evidence="3">JCM 18720</strain>
    </source>
</reference>
<keyword evidence="3" id="KW-1185">Reference proteome</keyword>
<dbReference type="SUPFAM" id="SSF53474">
    <property type="entry name" value="alpha/beta-Hydrolases"/>
    <property type="match status" value="1"/>
</dbReference>
<evidence type="ECO:0000313" key="3">
    <source>
        <dbReference type="Proteomes" id="UP001501600"/>
    </source>
</evidence>
<sequence length="729" mass="82159">MWRTFKYLFILTGLVLVGLWGYGQYDQYTHPYRKHQVQRLPAEPPTGQILTIERHLALTPRPADSYPFPIPLGEVGPKAPLYAGAPQYPFFCMTLFSGLGQPLVDNQAGEGVAVYREENGEISDEVIGYSRDCLLPTRLHYYYGSQDGEIRPLPVMEPGAPWPDDVAMIAGASGRIPEIYRVESGTINRYPYYIVMLATPDQPREYAPHWDRRLIYQLHGGSGIGFRQGRLSATKVITKLRDPLREGAAVITSTANKTSYTYNILLAEDTARRVKKQFVSLYGAPRYTLGIGGSGGGLSQYLMMQNNSGLLDGALALYAYPDMVSQTLYGLDCDLLNTYYAFRSQDPKDWQDFNQRAELEGLNAVAGFDQRAPFLEPLNQLIRGRWPHWPQGSSECINGWFGLSALIHNPRQGYLRPMFSEAVQRQTHWSHWEDLHQIYGRDPAGFARTTWDNVGVQYGLEALKTGTLSVGEFLHLNQRIGGWVDPEAMEAERIWAPLGKILPLWLTLWGNHNVSDGWPAARTQGDPQAIERAYRSGLVFLGRNPLPVIDLRHYLDEQLDMHHLSASFEARARIDQWQGHHDNQLIWVSDHRYTPLDEAFEAMDIWLAAHQRGEERPRTLDDRCFGEDGQILAQGEGVWDGSWNGREEGACTRRFTSYSNARIQSGGPWAGSIFRCRRIPVDEAIAAGIYGDIDMKPRQAALASVFPDGVCDYRQGDEARPADLTLGAF</sequence>
<proteinExistence type="predicted"/>
<dbReference type="EMBL" id="BAABLF010000002">
    <property type="protein sequence ID" value="GAA5186502.1"/>
    <property type="molecule type" value="Genomic_DNA"/>
</dbReference>
<name>A0ABP9RUX6_9GAMM</name>
<dbReference type="Pfam" id="PF19878">
    <property type="entry name" value="DUF6351"/>
    <property type="match status" value="1"/>
</dbReference>
<protein>
    <recommendedName>
        <fullName evidence="1">DUF6351 domain-containing protein</fullName>
    </recommendedName>
</protein>
<feature type="domain" description="DUF6351" evidence="1">
    <location>
        <begin position="79"/>
        <end position="716"/>
    </location>
</feature>